<organism evidence="2 3">
    <name type="scientific">Parabacteroides gordonii MS-1 = DSM 23371</name>
    <dbReference type="NCBI Taxonomy" id="1203610"/>
    <lineage>
        <taxon>Bacteria</taxon>
        <taxon>Pseudomonadati</taxon>
        <taxon>Bacteroidota</taxon>
        <taxon>Bacteroidia</taxon>
        <taxon>Bacteroidales</taxon>
        <taxon>Tannerellaceae</taxon>
        <taxon>Parabacteroides</taxon>
    </lineage>
</organism>
<comment type="caution">
    <text evidence="2">The sequence shown here is derived from an EMBL/GenBank/DDBJ whole genome shotgun (WGS) entry which is preliminary data.</text>
</comment>
<protein>
    <recommendedName>
        <fullName evidence="4">Beta-galactosidase trimerisation domain-containing protein</fullName>
    </recommendedName>
</protein>
<dbReference type="HOGENOM" id="CLU_383889_0_0_10"/>
<dbReference type="Proteomes" id="UP000033035">
    <property type="component" value="Unassembled WGS sequence"/>
</dbReference>
<evidence type="ECO:0000313" key="2">
    <source>
        <dbReference type="EMBL" id="KKB48304.1"/>
    </source>
</evidence>
<keyword evidence="3" id="KW-1185">Reference proteome</keyword>
<reference evidence="2 3" key="1">
    <citation type="submission" date="2013-04" db="EMBL/GenBank/DDBJ databases">
        <title>The Genome Sequence of Parabacteroides gordonii DSM 23371.</title>
        <authorList>
            <consortium name="The Broad Institute Genomics Platform"/>
            <person name="Earl A."/>
            <person name="Ward D."/>
            <person name="Feldgarden M."/>
            <person name="Gevers D."/>
            <person name="Martens E."/>
            <person name="Sakamoto M."/>
            <person name="Benno Y."/>
            <person name="Suzuki N."/>
            <person name="Matsunaga N."/>
            <person name="Koshihara K."/>
            <person name="Seki M."/>
            <person name="Komiya H."/>
            <person name="Walker B."/>
            <person name="Young S."/>
            <person name="Zeng Q."/>
            <person name="Gargeya S."/>
            <person name="Fitzgerald M."/>
            <person name="Haas B."/>
            <person name="Abouelleil A."/>
            <person name="Allen A.W."/>
            <person name="Alvarado L."/>
            <person name="Arachchi H.M."/>
            <person name="Berlin A.M."/>
            <person name="Chapman S.B."/>
            <person name="Gainer-Dewar J."/>
            <person name="Goldberg J."/>
            <person name="Griggs A."/>
            <person name="Gujja S."/>
            <person name="Hansen M."/>
            <person name="Howarth C."/>
            <person name="Imamovic A."/>
            <person name="Ireland A."/>
            <person name="Larimer J."/>
            <person name="McCowan C."/>
            <person name="Murphy C."/>
            <person name="Pearson M."/>
            <person name="Poon T.W."/>
            <person name="Priest M."/>
            <person name="Roberts A."/>
            <person name="Saif S."/>
            <person name="Shea T."/>
            <person name="Sisk P."/>
            <person name="Sykes S."/>
            <person name="Wortman J."/>
            <person name="Nusbaum C."/>
            <person name="Birren B."/>
        </authorList>
    </citation>
    <scope>NUCLEOTIDE SEQUENCE [LARGE SCALE GENOMIC DNA]</scope>
    <source>
        <strain evidence="2 3">MS-1</strain>
    </source>
</reference>
<dbReference type="STRING" id="1203610.HMPREF1536_04768"/>
<feature type="region of interest" description="Disordered" evidence="1">
    <location>
        <begin position="28"/>
        <end position="48"/>
    </location>
</feature>
<evidence type="ECO:0008006" key="4">
    <source>
        <dbReference type="Google" id="ProtNLM"/>
    </source>
</evidence>
<dbReference type="EMBL" id="AQHW01000027">
    <property type="protein sequence ID" value="KKB48304.1"/>
    <property type="molecule type" value="Genomic_DNA"/>
</dbReference>
<gene>
    <name evidence="2" type="ORF">HMPREF1536_04768</name>
</gene>
<proteinExistence type="predicted"/>
<sequence>MKTNVEKLVLSCMAFSLLTISCLTGQKGTETTPAERREKTAFQTGQPWKPTTDVRADVSIVYGVGGNPSEKRSGLTFEQRVQSWRDKGYTTHFMTGIAWGEYQDYFTGQWDGKWHLDEGQVTMKGDTIWHGHMVPYIVPSKNFIKYMQEQHIKRVIDAGIDAIYLEEPEFWARGGYSDAFKREWKEYYGFDWRPQHESAENTYLSNKLKYHLYYRALNECFTYAKEYGKSKGMDVRCYVPTHSLVNYSQWQIVSPEASLASLPCVDGYIAQVWTGTSREPNYFNGVAKERVFETAFLEYGCMESMTAPTGRKVFFLTDPIEDWPRDWADYKKNYQATFTAKLLYPNNNNYEVMPWPDRIYEGLYRTSANSEEKARIPRFYSTQMQVMINSLNNMPLSDNKVSGSSGISVLMANSLMFQRAPQPVAGYDDPQLSNFYGQALPFLKRGVPVHLLHLENVSYPETWKNTKVLLMTYSNMKPLEKETHQYIAEWVKNGGVLVYSTRDTDPFQSVQEWWNQDTEKYKTPSQHLFSLMGIDKDAKEGEYTYGKGTVCIIRQDPKEFVLKANADKEYVATVQRLFEEKAKAGNLQYKNCFYLERGFYDLVAVLDEGMISNEPYTVKGKLIDLFDPELPVLNEKTVQPGEQAFLVNIGRVPDQDKPQVLCGAARVYEEKAGKKAYSFIAKSPVNTTNVMRVLLPEKPEKVSVSDANGQALAGAVSEWDEASKTCLLKFENDPAGISVSFVW</sequence>
<dbReference type="PROSITE" id="PS51257">
    <property type="entry name" value="PROKAR_LIPOPROTEIN"/>
    <property type="match status" value="1"/>
</dbReference>
<name>A0A0F5IRV3_9BACT</name>
<dbReference type="PATRIC" id="fig|1203610.3.peg.4860"/>
<evidence type="ECO:0000256" key="1">
    <source>
        <dbReference type="SAM" id="MobiDB-lite"/>
    </source>
</evidence>
<evidence type="ECO:0000313" key="3">
    <source>
        <dbReference type="Proteomes" id="UP000033035"/>
    </source>
</evidence>
<dbReference type="RefSeq" id="WP_028727355.1">
    <property type="nucleotide sequence ID" value="NZ_AUAE01000013.1"/>
</dbReference>
<dbReference type="AlphaFoldDB" id="A0A0F5IRV3"/>
<accession>A0A0F5IRV3</accession>